<dbReference type="InParanoid" id="A0A2T3AKT4"/>
<dbReference type="Pfam" id="PF03727">
    <property type="entry name" value="Hexokinase_2"/>
    <property type="match status" value="1"/>
</dbReference>
<evidence type="ECO:0000259" key="7">
    <source>
        <dbReference type="Pfam" id="PF00349"/>
    </source>
</evidence>
<keyword evidence="3 6" id="KW-0547">Nucleotide-binding</keyword>
<proteinExistence type="inferred from homology"/>
<dbReference type="PROSITE" id="PS51748">
    <property type="entry name" value="HEXOKINASE_2"/>
    <property type="match status" value="1"/>
</dbReference>
<gene>
    <name evidence="9" type="ORF">BD289DRAFT_478931</name>
</gene>
<name>A0A2T3AKT4_9PEZI</name>
<dbReference type="GO" id="GO:0005829">
    <property type="term" value="C:cytosol"/>
    <property type="evidence" value="ECO:0007669"/>
    <property type="project" value="TreeGrafter"/>
</dbReference>
<evidence type="ECO:0000256" key="6">
    <source>
        <dbReference type="RuleBase" id="RU362007"/>
    </source>
</evidence>
<dbReference type="GO" id="GO:0006006">
    <property type="term" value="P:glucose metabolic process"/>
    <property type="evidence" value="ECO:0007669"/>
    <property type="project" value="TreeGrafter"/>
</dbReference>
<dbReference type="InterPro" id="IPR022672">
    <property type="entry name" value="Hexokinase_N"/>
</dbReference>
<dbReference type="Gene3D" id="3.40.367.20">
    <property type="match status" value="1"/>
</dbReference>
<dbReference type="PANTHER" id="PTHR19443:SF29">
    <property type="entry name" value="PHOSPHOTRANSFERASE"/>
    <property type="match status" value="1"/>
</dbReference>
<evidence type="ECO:0000256" key="2">
    <source>
        <dbReference type="ARBA" id="ARBA00022679"/>
    </source>
</evidence>
<evidence type="ECO:0000256" key="3">
    <source>
        <dbReference type="ARBA" id="ARBA00022741"/>
    </source>
</evidence>
<reference evidence="9 10" key="1">
    <citation type="journal article" date="2018" name="Mycol. Prog.">
        <title>Coniella lustricola, a new species from submerged detritus.</title>
        <authorList>
            <person name="Raudabaugh D.B."/>
            <person name="Iturriaga T."/>
            <person name="Carver A."/>
            <person name="Mondo S."/>
            <person name="Pangilinan J."/>
            <person name="Lipzen A."/>
            <person name="He G."/>
            <person name="Amirebrahimi M."/>
            <person name="Grigoriev I.V."/>
            <person name="Miller A.N."/>
        </authorList>
    </citation>
    <scope>NUCLEOTIDE SEQUENCE [LARGE SCALE GENOMIC DNA]</scope>
    <source>
        <strain evidence="9 10">B22-T-1</strain>
    </source>
</reference>
<evidence type="ECO:0000256" key="5">
    <source>
        <dbReference type="ARBA" id="ARBA00022840"/>
    </source>
</evidence>
<dbReference type="OrthoDB" id="419537at2759"/>
<dbReference type="InterPro" id="IPR022673">
    <property type="entry name" value="Hexokinase_C"/>
</dbReference>
<keyword evidence="4 6" id="KW-0418">Kinase</keyword>
<dbReference type="GO" id="GO:0001678">
    <property type="term" value="P:intracellular glucose homeostasis"/>
    <property type="evidence" value="ECO:0007669"/>
    <property type="project" value="InterPro"/>
</dbReference>
<dbReference type="AlphaFoldDB" id="A0A2T3AKT4"/>
<evidence type="ECO:0000259" key="8">
    <source>
        <dbReference type="Pfam" id="PF03727"/>
    </source>
</evidence>
<dbReference type="UniPathway" id="UPA00109">
    <property type="reaction ID" value="UER00180"/>
</dbReference>
<dbReference type="InterPro" id="IPR001312">
    <property type="entry name" value="Hexokinase"/>
</dbReference>
<dbReference type="GO" id="GO:0005536">
    <property type="term" value="F:D-glucose binding"/>
    <property type="evidence" value="ECO:0007669"/>
    <property type="project" value="InterPro"/>
</dbReference>
<dbReference type="GO" id="GO:0006013">
    <property type="term" value="P:mannose metabolic process"/>
    <property type="evidence" value="ECO:0007669"/>
    <property type="project" value="TreeGrafter"/>
</dbReference>
<dbReference type="GO" id="GO:0004340">
    <property type="term" value="F:glucokinase activity"/>
    <property type="evidence" value="ECO:0007669"/>
    <property type="project" value="TreeGrafter"/>
</dbReference>
<comment type="similarity">
    <text evidence="1 6">Belongs to the hexokinase family.</text>
</comment>
<dbReference type="EC" id="2.7.1.-" evidence="6"/>
<dbReference type="InterPro" id="IPR043129">
    <property type="entry name" value="ATPase_NBD"/>
</dbReference>
<dbReference type="Pfam" id="PF00349">
    <property type="entry name" value="Hexokinase_1"/>
    <property type="match status" value="1"/>
</dbReference>
<keyword evidence="5 6" id="KW-0067">ATP-binding</keyword>
<dbReference type="PRINTS" id="PR00475">
    <property type="entry name" value="HEXOKINASE"/>
</dbReference>
<feature type="domain" description="Hexokinase N-terminal" evidence="7">
    <location>
        <begin position="14"/>
        <end position="229"/>
    </location>
</feature>
<keyword evidence="10" id="KW-1185">Reference proteome</keyword>
<dbReference type="GO" id="GO:0019158">
    <property type="term" value="F:mannokinase activity"/>
    <property type="evidence" value="ECO:0007669"/>
    <property type="project" value="TreeGrafter"/>
</dbReference>
<dbReference type="Proteomes" id="UP000241462">
    <property type="component" value="Unassembled WGS sequence"/>
</dbReference>
<sequence>MASREQRPAVSIVDFLAPLHVDDAKIRGLALDLADTFTDLSANSDAQFLPTPIGESLLRRVNGSDHGRYLAIDIGGTNLRVGFVELLPEDNGQDTRNSSSNGIKHGRKLRRLLERSWPIGEHLKNENAESLFSWIGQSIATVVDKACAEWDLDSTKALPLGVAFSFPVIQNSVSQATIMSMGKGFAITSKLDLGSYLLTGYEQHRKDLPPITIAAIANDAIATLVSFIYQFQGNSKQKASMGLICGTGSNATIPLKLSSLHPSKRPQTVSVLPGESGEDVKIVVNTEWSINGSLAPLKKFGLVSRWDRELDLAGETPGFQPLEYMTSGRYLGELGRLIFVDYLTSVLHFNATELPAKLKTRFGLSTTFLSHFSYKGQGTLLEQLEREFPPEINKENRRPAASLFTDEIAEVLYRIAVAVEVRAAGIVAASTLGLLICAGDLPSVKDAKAASPKCEKASELFVGYTGGCITGFQEYLKDCQGFLDRIIPMEYGADTDVRVLLAPCHDGGIIGAGILVPASLKSEQAWGP</sequence>
<dbReference type="Gene3D" id="3.30.420.40">
    <property type="match status" value="1"/>
</dbReference>
<dbReference type="GO" id="GO:0006096">
    <property type="term" value="P:glycolytic process"/>
    <property type="evidence" value="ECO:0007669"/>
    <property type="project" value="UniProtKB-UniPathway"/>
</dbReference>
<dbReference type="EMBL" id="KZ678378">
    <property type="protein sequence ID" value="PSS02270.1"/>
    <property type="molecule type" value="Genomic_DNA"/>
</dbReference>
<feature type="domain" description="Hexokinase C-terminal" evidence="8">
    <location>
        <begin position="241"/>
        <end position="516"/>
    </location>
</feature>
<organism evidence="9 10">
    <name type="scientific">Coniella lustricola</name>
    <dbReference type="NCBI Taxonomy" id="2025994"/>
    <lineage>
        <taxon>Eukaryota</taxon>
        <taxon>Fungi</taxon>
        <taxon>Dikarya</taxon>
        <taxon>Ascomycota</taxon>
        <taxon>Pezizomycotina</taxon>
        <taxon>Sordariomycetes</taxon>
        <taxon>Sordariomycetidae</taxon>
        <taxon>Diaporthales</taxon>
        <taxon>Schizoparmaceae</taxon>
        <taxon>Coniella</taxon>
    </lineage>
</organism>
<dbReference type="GO" id="GO:0005524">
    <property type="term" value="F:ATP binding"/>
    <property type="evidence" value="ECO:0007669"/>
    <property type="project" value="UniProtKB-UniRule"/>
</dbReference>
<dbReference type="GO" id="GO:0005739">
    <property type="term" value="C:mitochondrion"/>
    <property type="evidence" value="ECO:0007669"/>
    <property type="project" value="TreeGrafter"/>
</dbReference>
<evidence type="ECO:0000313" key="10">
    <source>
        <dbReference type="Proteomes" id="UP000241462"/>
    </source>
</evidence>
<dbReference type="STRING" id="2025994.A0A2T3AKT4"/>
<keyword evidence="6" id="KW-0324">Glycolysis</keyword>
<protein>
    <recommendedName>
        <fullName evidence="6">Phosphotransferase</fullName>
        <ecNumber evidence="6">2.7.1.-</ecNumber>
    </recommendedName>
</protein>
<keyword evidence="2 6" id="KW-0808">Transferase</keyword>
<dbReference type="PANTHER" id="PTHR19443">
    <property type="entry name" value="HEXOKINASE"/>
    <property type="match status" value="1"/>
</dbReference>
<evidence type="ECO:0000313" key="9">
    <source>
        <dbReference type="EMBL" id="PSS02270.1"/>
    </source>
</evidence>
<evidence type="ECO:0000256" key="4">
    <source>
        <dbReference type="ARBA" id="ARBA00022777"/>
    </source>
</evidence>
<dbReference type="GO" id="GO:0008865">
    <property type="term" value="F:fructokinase activity"/>
    <property type="evidence" value="ECO:0007669"/>
    <property type="project" value="TreeGrafter"/>
</dbReference>
<accession>A0A2T3AKT4</accession>
<evidence type="ECO:0000256" key="1">
    <source>
        <dbReference type="ARBA" id="ARBA00009225"/>
    </source>
</evidence>
<dbReference type="SUPFAM" id="SSF53067">
    <property type="entry name" value="Actin-like ATPase domain"/>
    <property type="match status" value="2"/>
</dbReference>